<sequence length="121" mass="12932">VASQPIEDSTCELTSKDQSCSAATTSTAATPLAQDFSGQISSTVVASQPIEDSTCELTSKDQSCSTATTSTAATPLAQDFSGQTSKSLLHNTSIKKKQRKVIRAQVQKIRRLRKALQKKIK</sequence>
<dbReference type="AlphaFoldDB" id="A0A7D9EZG3"/>
<accession>A0A7D9EZG3</accession>
<name>A0A7D9EZG3_PARCT</name>
<comment type="caution">
    <text evidence="1">The sequence shown here is derived from an EMBL/GenBank/DDBJ whole genome shotgun (WGS) entry which is preliminary data.</text>
</comment>
<evidence type="ECO:0000313" key="2">
    <source>
        <dbReference type="Proteomes" id="UP001152795"/>
    </source>
</evidence>
<feature type="non-terminal residue" evidence="1">
    <location>
        <position position="1"/>
    </location>
</feature>
<protein>
    <submittedName>
        <fullName evidence="1">Uncharacterized protein</fullName>
    </submittedName>
</protein>
<gene>
    <name evidence="1" type="ORF">PACLA_8A038227</name>
</gene>
<organism evidence="1 2">
    <name type="scientific">Paramuricea clavata</name>
    <name type="common">Red gorgonian</name>
    <name type="synonym">Violescent sea-whip</name>
    <dbReference type="NCBI Taxonomy" id="317549"/>
    <lineage>
        <taxon>Eukaryota</taxon>
        <taxon>Metazoa</taxon>
        <taxon>Cnidaria</taxon>
        <taxon>Anthozoa</taxon>
        <taxon>Octocorallia</taxon>
        <taxon>Malacalcyonacea</taxon>
        <taxon>Plexauridae</taxon>
        <taxon>Paramuricea</taxon>
    </lineage>
</organism>
<keyword evidence="2" id="KW-1185">Reference proteome</keyword>
<evidence type="ECO:0000313" key="1">
    <source>
        <dbReference type="EMBL" id="CAB4018676.1"/>
    </source>
</evidence>
<dbReference type="Proteomes" id="UP001152795">
    <property type="component" value="Unassembled WGS sequence"/>
</dbReference>
<proteinExistence type="predicted"/>
<reference evidence="1" key="1">
    <citation type="submission" date="2020-04" db="EMBL/GenBank/DDBJ databases">
        <authorList>
            <person name="Alioto T."/>
            <person name="Alioto T."/>
            <person name="Gomez Garrido J."/>
        </authorList>
    </citation>
    <scope>NUCLEOTIDE SEQUENCE</scope>
    <source>
        <strain evidence="1">A484AB</strain>
    </source>
</reference>
<dbReference type="EMBL" id="CACRXK020010119">
    <property type="protein sequence ID" value="CAB4018676.1"/>
    <property type="molecule type" value="Genomic_DNA"/>
</dbReference>